<dbReference type="EMBL" id="CM002874">
    <property type="protein sequence ID" value="KFK32574.1"/>
    <property type="molecule type" value="Genomic_DNA"/>
</dbReference>
<dbReference type="Gramene" id="KFK32574">
    <property type="protein sequence ID" value="KFK32574"/>
    <property type="gene ID" value="AALP_AA6G261000"/>
</dbReference>
<gene>
    <name evidence="1" type="ordered locus">AALP_Aa6g261000</name>
</gene>
<organism evidence="1 2">
    <name type="scientific">Arabis alpina</name>
    <name type="common">Alpine rock-cress</name>
    <dbReference type="NCBI Taxonomy" id="50452"/>
    <lineage>
        <taxon>Eukaryota</taxon>
        <taxon>Viridiplantae</taxon>
        <taxon>Streptophyta</taxon>
        <taxon>Embryophyta</taxon>
        <taxon>Tracheophyta</taxon>
        <taxon>Spermatophyta</taxon>
        <taxon>Magnoliopsida</taxon>
        <taxon>eudicotyledons</taxon>
        <taxon>Gunneridae</taxon>
        <taxon>Pentapetalae</taxon>
        <taxon>rosids</taxon>
        <taxon>malvids</taxon>
        <taxon>Brassicales</taxon>
        <taxon>Brassicaceae</taxon>
        <taxon>Arabideae</taxon>
        <taxon>Arabis</taxon>
    </lineage>
</organism>
<accession>A0A087GRS2</accession>
<name>A0A087GRS2_ARAAL</name>
<dbReference type="Proteomes" id="UP000029120">
    <property type="component" value="Chromosome 6"/>
</dbReference>
<keyword evidence="2" id="KW-1185">Reference proteome</keyword>
<sequence length="53" mass="5841">MQEQFSGTDSSLGDAEAIFRSIKALSQNDGKWRYSSNNPESSTFAAGKFYSLD</sequence>
<evidence type="ECO:0000313" key="1">
    <source>
        <dbReference type="EMBL" id="KFK32574.1"/>
    </source>
</evidence>
<proteinExistence type="predicted"/>
<protein>
    <submittedName>
        <fullName evidence="1">Uncharacterized protein</fullName>
    </submittedName>
</protein>
<dbReference type="OrthoDB" id="432292at2759"/>
<reference evidence="2" key="1">
    <citation type="journal article" date="2015" name="Nat. Plants">
        <title>Genome expansion of Arabis alpina linked with retrotransposition and reduced symmetric DNA methylation.</title>
        <authorList>
            <person name="Willing E.M."/>
            <person name="Rawat V."/>
            <person name="Mandakova T."/>
            <person name="Maumus F."/>
            <person name="James G.V."/>
            <person name="Nordstroem K.J."/>
            <person name="Becker C."/>
            <person name="Warthmann N."/>
            <person name="Chica C."/>
            <person name="Szarzynska B."/>
            <person name="Zytnicki M."/>
            <person name="Albani M.C."/>
            <person name="Kiefer C."/>
            <person name="Bergonzi S."/>
            <person name="Castaings L."/>
            <person name="Mateos J.L."/>
            <person name="Berns M.C."/>
            <person name="Bujdoso N."/>
            <person name="Piofczyk T."/>
            <person name="de Lorenzo L."/>
            <person name="Barrero-Sicilia C."/>
            <person name="Mateos I."/>
            <person name="Piednoel M."/>
            <person name="Hagmann J."/>
            <person name="Chen-Min-Tao R."/>
            <person name="Iglesias-Fernandez R."/>
            <person name="Schuster S.C."/>
            <person name="Alonso-Blanco C."/>
            <person name="Roudier F."/>
            <person name="Carbonero P."/>
            <person name="Paz-Ares J."/>
            <person name="Davis S.J."/>
            <person name="Pecinka A."/>
            <person name="Quesneville H."/>
            <person name="Colot V."/>
            <person name="Lysak M.A."/>
            <person name="Weigel D."/>
            <person name="Coupland G."/>
            <person name="Schneeberger K."/>
        </authorList>
    </citation>
    <scope>NUCLEOTIDE SEQUENCE [LARGE SCALE GENOMIC DNA]</scope>
    <source>
        <strain evidence="2">cv. Pajares</strain>
    </source>
</reference>
<dbReference type="AlphaFoldDB" id="A0A087GRS2"/>
<evidence type="ECO:0000313" key="2">
    <source>
        <dbReference type="Proteomes" id="UP000029120"/>
    </source>
</evidence>